<dbReference type="InterPro" id="IPR051260">
    <property type="entry name" value="Diverse_substr_monoxygenases"/>
</dbReference>
<evidence type="ECO:0000256" key="2">
    <source>
        <dbReference type="ARBA" id="ARBA00022643"/>
    </source>
</evidence>
<dbReference type="InterPro" id="IPR036661">
    <property type="entry name" value="Luciferase-like_sf"/>
</dbReference>
<dbReference type="InterPro" id="IPR011251">
    <property type="entry name" value="Luciferase-like_dom"/>
</dbReference>
<dbReference type="OrthoDB" id="9779442at2"/>
<proteinExistence type="predicted"/>
<dbReference type="PANTHER" id="PTHR30011">
    <property type="entry name" value="ALKANESULFONATE MONOOXYGENASE-RELATED"/>
    <property type="match status" value="1"/>
</dbReference>
<dbReference type="Gene3D" id="3.20.20.30">
    <property type="entry name" value="Luciferase-like domain"/>
    <property type="match status" value="1"/>
</dbReference>
<feature type="domain" description="Luciferase-like" evidence="5">
    <location>
        <begin position="43"/>
        <end position="240"/>
    </location>
</feature>
<dbReference type="SUPFAM" id="SSF51679">
    <property type="entry name" value="Bacterial luciferase-like"/>
    <property type="match status" value="1"/>
</dbReference>
<dbReference type="AlphaFoldDB" id="A0A370L3P4"/>
<dbReference type="EMBL" id="QQTP01000010">
    <property type="protein sequence ID" value="RDJ22416.1"/>
    <property type="molecule type" value="Genomic_DNA"/>
</dbReference>
<gene>
    <name evidence="6" type="ORF">DWE98_18355</name>
</gene>
<comment type="caution">
    <text evidence="6">The sequence shown here is derived from an EMBL/GenBank/DDBJ whole genome shotgun (WGS) entry which is preliminary data.</text>
</comment>
<keyword evidence="2" id="KW-0288">FMN</keyword>
<evidence type="ECO:0000256" key="3">
    <source>
        <dbReference type="ARBA" id="ARBA00023002"/>
    </source>
</evidence>
<organism evidence="6 7">
    <name type="scientific">Bosea caraganae</name>
    <dbReference type="NCBI Taxonomy" id="2763117"/>
    <lineage>
        <taxon>Bacteria</taxon>
        <taxon>Pseudomonadati</taxon>
        <taxon>Pseudomonadota</taxon>
        <taxon>Alphaproteobacteria</taxon>
        <taxon>Hyphomicrobiales</taxon>
        <taxon>Boseaceae</taxon>
        <taxon>Bosea</taxon>
    </lineage>
</organism>
<evidence type="ECO:0000313" key="7">
    <source>
        <dbReference type="Proteomes" id="UP000255207"/>
    </source>
</evidence>
<evidence type="ECO:0000256" key="4">
    <source>
        <dbReference type="ARBA" id="ARBA00023033"/>
    </source>
</evidence>
<dbReference type="GO" id="GO:0004497">
    <property type="term" value="F:monooxygenase activity"/>
    <property type="evidence" value="ECO:0007669"/>
    <property type="project" value="UniProtKB-KW"/>
</dbReference>
<evidence type="ECO:0000259" key="5">
    <source>
        <dbReference type="Pfam" id="PF00296"/>
    </source>
</evidence>
<dbReference type="RefSeq" id="WP_114830746.1">
    <property type="nucleotide sequence ID" value="NZ_QQTO01000005.1"/>
</dbReference>
<reference evidence="7" key="1">
    <citation type="submission" date="2018-07" db="EMBL/GenBank/DDBJ databases">
        <authorList>
            <person name="Safronova V.I."/>
            <person name="Chirak E.R."/>
            <person name="Sazanova A.L."/>
        </authorList>
    </citation>
    <scope>NUCLEOTIDE SEQUENCE [LARGE SCALE GENOMIC DNA]</scope>
    <source>
        <strain evidence="7">RCAM04685</strain>
    </source>
</reference>
<dbReference type="Pfam" id="PF00296">
    <property type="entry name" value="Bac_luciferase"/>
    <property type="match status" value="1"/>
</dbReference>
<dbReference type="PANTHER" id="PTHR30011:SF16">
    <property type="entry name" value="C2H2 FINGER DOMAIN TRANSCRIPTION FACTOR (EUROFUNG)-RELATED"/>
    <property type="match status" value="1"/>
</dbReference>
<name>A0A370L3P4_9HYPH</name>
<keyword evidence="1" id="KW-0285">Flavoprotein</keyword>
<keyword evidence="4" id="KW-0503">Monooxygenase</keyword>
<accession>A0A370L3P4</accession>
<evidence type="ECO:0000313" key="6">
    <source>
        <dbReference type="EMBL" id="RDJ22416.1"/>
    </source>
</evidence>
<evidence type="ECO:0000256" key="1">
    <source>
        <dbReference type="ARBA" id="ARBA00022630"/>
    </source>
</evidence>
<keyword evidence="3" id="KW-0560">Oxidoreductase</keyword>
<dbReference type="Proteomes" id="UP000255207">
    <property type="component" value="Unassembled WGS sequence"/>
</dbReference>
<protein>
    <submittedName>
        <fullName evidence="6">LLM class flavin-dependent oxidoreductase</fullName>
    </submittedName>
</protein>
<sequence>MLLGVALDAAAHADSDRSSWGGFWSGLIGRLDGAVDFVTLEDGFARAGADGPDAVLLANWLAPRSRDIGIIAGAPVNLLEPFHVSTAIATLDYVSEGRAGLLAQRLREARAAEGRRALGALNGFPADDRQAQDRDAQAAIEVISRLWDSWEDDAVIRDPKSQRFLDGSKLHYIDFEGADFRVLGPSITPRPPQGQPPVAIAWAEGDDPSLIREADIVFLPAGQGEIGDVIRDSRRGAEGAGPIFIADLDLGPEGPSIAGLVVAAKQATELGAGGIRIVLSDPSVQLGQLLSEVLPGLRDAGFVRRPSGGTLRQRFNLPVAANRYTAAA</sequence>
<keyword evidence="7" id="KW-1185">Reference proteome</keyword>
<dbReference type="GO" id="GO:0016705">
    <property type="term" value="F:oxidoreductase activity, acting on paired donors, with incorporation or reduction of molecular oxygen"/>
    <property type="evidence" value="ECO:0007669"/>
    <property type="project" value="InterPro"/>
</dbReference>